<sequence length="148" mass="16237">MKPYNLKQWQDHIVDELTGEVIQEGTPVSATNLNNMETGILGADGFASVLIQQAMQSKRSIADLEGELVEVSLSNTMSYPFNNSETTVALQKARDTLNYRVLTEVLSSNGFVGDIEVYDKALNGFKIRYTGSATSATIKCFIQGGMFQ</sequence>
<reference evidence="2" key="1">
    <citation type="submission" date="2016-11" db="EMBL/GenBank/DDBJ databases">
        <authorList>
            <person name="Varghese N."/>
            <person name="Submissions S."/>
        </authorList>
    </citation>
    <scope>NUCLEOTIDE SEQUENCE [LARGE SCALE GENOMIC DNA]</scope>
    <source>
        <strain evidence="2">DSM 12395</strain>
    </source>
</reference>
<dbReference type="STRING" id="1121429.SAMN02745133_02714"/>
<protein>
    <submittedName>
        <fullName evidence="1">Uncharacterized protein</fullName>
    </submittedName>
</protein>
<accession>A0A1M5BUN2</accession>
<name>A0A1M5BUN2_9FIRM</name>
<proteinExistence type="predicted"/>
<dbReference type="AlphaFoldDB" id="A0A1M5BUN2"/>
<organism evidence="1 2">
    <name type="scientific">Desulforamulus putei DSM 12395</name>
    <dbReference type="NCBI Taxonomy" id="1121429"/>
    <lineage>
        <taxon>Bacteria</taxon>
        <taxon>Bacillati</taxon>
        <taxon>Bacillota</taxon>
        <taxon>Clostridia</taxon>
        <taxon>Eubacteriales</taxon>
        <taxon>Peptococcaceae</taxon>
        <taxon>Desulforamulus</taxon>
    </lineage>
</organism>
<dbReference type="EMBL" id="FQUY01000025">
    <property type="protein sequence ID" value="SHF46239.1"/>
    <property type="molecule type" value="Genomic_DNA"/>
</dbReference>
<keyword evidence="2" id="KW-1185">Reference proteome</keyword>
<dbReference type="Proteomes" id="UP000184148">
    <property type="component" value="Unassembled WGS sequence"/>
</dbReference>
<evidence type="ECO:0000313" key="2">
    <source>
        <dbReference type="Proteomes" id="UP000184148"/>
    </source>
</evidence>
<gene>
    <name evidence="1" type="ORF">SAMN02745133_02714</name>
</gene>
<dbReference type="RefSeq" id="WP_073239915.1">
    <property type="nucleotide sequence ID" value="NZ_FQUY01000025.1"/>
</dbReference>
<evidence type="ECO:0000313" key="1">
    <source>
        <dbReference type="EMBL" id="SHF46239.1"/>
    </source>
</evidence>
<dbReference type="OrthoDB" id="1955581at2"/>